<feature type="transmembrane region" description="Helical" evidence="1">
    <location>
        <begin position="386"/>
        <end position="407"/>
    </location>
</feature>
<evidence type="ECO:0000313" key="3">
    <source>
        <dbReference type="Proteomes" id="UP000198287"/>
    </source>
</evidence>
<reference evidence="2 3" key="1">
    <citation type="submission" date="2015-12" db="EMBL/GenBank/DDBJ databases">
        <title>The genome of Folsomia candida.</title>
        <authorList>
            <person name="Faddeeva A."/>
            <person name="Derks M.F."/>
            <person name="Anvar Y."/>
            <person name="Smit S."/>
            <person name="Van Straalen N."/>
            <person name="Roelofs D."/>
        </authorList>
    </citation>
    <scope>NUCLEOTIDE SEQUENCE [LARGE SCALE GENOMIC DNA]</scope>
    <source>
        <strain evidence="2 3">VU population</strain>
        <tissue evidence="2">Whole body</tissue>
    </source>
</reference>
<organism evidence="2 3">
    <name type="scientific">Folsomia candida</name>
    <name type="common">Springtail</name>
    <dbReference type="NCBI Taxonomy" id="158441"/>
    <lineage>
        <taxon>Eukaryota</taxon>
        <taxon>Metazoa</taxon>
        <taxon>Ecdysozoa</taxon>
        <taxon>Arthropoda</taxon>
        <taxon>Hexapoda</taxon>
        <taxon>Collembola</taxon>
        <taxon>Entomobryomorpha</taxon>
        <taxon>Isotomoidea</taxon>
        <taxon>Isotomidae</taxon>
        <taxon>Proisotominae</taxon>
        <taxon>Folsomia</taxon>
    </lineage>
</organism>
<dbReference type="Gene3D" id="1.10.287.70">
    <property type="match status" value="1"/>
</dbReference>
<proteinExistence type="predicted"/>
<protein>
    <submittedName>
        <fullName evidence="2">Uncharacterized protein</fullName>
    </submittedName>
</protein>
<dbReference type="Proteomes" id="UP000198287">
    <property type="component" value="Unassembled WGS sequence"/>
</dbReference>
<keyword evidence="1" id="KW-0812">Transmembrane</keyword>
<accession>A0A226DPZ0</accession>
<feature type="transmembrane region" description="Helical" evidence="1">
    <location>
        <begin position="359"/>
        <end position="377"/>
    </location>
</feature>
<feature type="transmembrane region" description="Helical" evidence="1">
    <location>
        <begin position="701"/>
        <end position="722"/>
    </location>
</feature>
<keyword evidence="1" id="KW-1133">Transmembrane helix</keyword>
<keyword evidence="1" id="KW-0472">Membrane</keyword>
<dbReference type="AlphaFoldDB" id="A0A226DPZ0"/>
<evidence type="ECO:0000313" key="2">
    <source>
        <dbReference type="EMBL" id="OXA47279.1"/>
    </source>
</evidence>
<gene>
    <name evidence="2" type="ORF">Fcan01_17630</name>
</gene>
<keyword evidence="3" id="KW-1185">Reference proteome</keyword>
<feature type="transmembrane region" description="Helical" evidence="1">
    <location>
        <begin position="419"/>
        <end position="438"/>
    </location>
</feature>
<comment type="caution">
    <text evidence="2">The sequence shown here is derived from an EMBL/GenBank/DDBJ whole genome shotgun (WGS) entry which is preliminary data.</text>
</comment>
<evidence type="ECO:0000256" key="1">
    <source>
        <dbReference type="SAM" id="Phobius"/>
    </source>
</evidence>
<sequence>MPILLLATNLFPSYTICGFIPETVPIKLEILMSYELDITGYLKSFENCISIIYTPPNISVRTFQSRNFLPIMLLTYSPNKTSVTGKLIGKTFSMQRRRNQSLNCWATFAILPEKEPTFNFKYTYYSFVSKSCFIETHFSSQYFVWVTNTKSFIKRDITKVNYGDSFSLREVIILDVNRLIGTLAMLHLQMEYYNIYHLSKPITGISATVEWYEIEGFPSDCFHQLNLLVKNVSRLNKYFWVAGGTFSQDIPDIRKLYGRIDFKSMQLSRKGYHNVALLTNFNGFVAFGLLQDVLHYDYKSLSPHHLVPPIQRLPRPSNTWPRFSFVPYDVQKFSFVSCYKVRSTYSTLTALTSPFDWEIWLFLVICFISISIILTILRKRLSSDGMLLIIGISLENSVLSSLSIYDLKKLSCNLDLPRIRAIIGIWTILVGTILTNWYKTYFTMEMIVPTKYESPWKSVMDVEDIQVLMPFNLLDEFESNLYKFIGFVLHGDFFRHQQFFSEILVRSEPIAKGYVGYKRNVVFQKMARRLVKIIIPYFGIGTDGRYYRNGTFSMYEFKFNQPLYNKSTLSESPLQPVSYRERDNKVVKRLSTCGKVALMDTKENIAAITAFLNDNSENIKYLRGEDTYFTAIRGWPIPPVRNSYVEQRLKLMITSGIFSHWETLYKLWKPVKVLGHYANWTHPRFDAVSKLDFNSKVITGFYIGGICLAICSFTFVLEFCWFNDSFNRRSLIICSSSFRSLSVEEADFERPGDFLPETSFRHH</sequence>
<dbReference type="EMBL" id="LNIX01000013">
    <property type="protein sequence ID" value="OXA47279.1"/>
    <property type="molecule type" value="Genomic_DNA"/>
</dbReference>
<name>A0A226DPZ0_FOLCA</name>